<evidence type="ECO:0000259" key="4">
    <source>
        <dbReference type="PROSITE" id="PS50043"/>
    </source>
</evidence>
<dbReference type="InterPro" id="IPR016032">
    <property type="entry name" value="Sig_transdc_resp-reg_C-effctor"/>
</dbReference>
<evidence type="ECO:0000256" key="1">
    <source>
        <dbReference type="ARBA" id="ARBA00023015"/>
    </source>
</evidence>
<organism evidence="5">
    <name type="scientific">Paenibacillus sp. BIHB 4019</name>
    <dbReference type="NCBI Taxonomy" id="1870819"/>
    <lineage>
        <taxon>Bacteria</taxon>
        <taxon>Bacillati</taxon>
        <taxon>Bacillota</taxon>
        <taxon>Bacilli</taxon>
        <taxon>Bacillales</taxon>
        <taxon>Paenibacillaceae</taxon>
        <taxon>Paenibacillus</taxon>
    </lineage>
</organism>
<accession>A0A1B2DKT3</accession>
<dbReference type="SMART" id="SM00421">
    <property type="entry name" value="HTH_LUXR"/>
    <property type="match status" value="1"/>
</dbReference>
<sequence>MASIKLHIPPIRSSLVFRPKLMGKLDEGMKAKLTVVSAQAGYGKTTALSGWAKLCSSPVAWVSLDVHDNDWIAFWSYVAASIQTRIAGFAPSLRALIEKGPSVSAEPAMSMLLNELAGLDSELSIILDDFQFIELPSIQHSFIYLLEHLPAHIHIYIASRNELSIPTARLRAKGEFHQIKMPDLRFELEEGFVFFRDLTELHLTKEQVALLCLQTEGWISGLQLAAISLKQSGNIPESIEQFNGHHRHISDYLLEEVFSQLPIQLRDFLLETSILQRLNASICEAVTGYADSQEQLEKIERLNLFIIPLDEQRGWYRYHHLLSDFLQQQLLREKPDKKLQAHIRAAQWLESQGLEQVAVEHFLQGQQYSDAVRLMEKNLIAFMQTKSVVLNRWLSVLPESTFADKPMVEMFYISVLLGVGEWNAAFRKIEQARIRFASLKEQLAEADWKRAMGNIYFFCSIVSYLHKDLKLTSNDLEQMEQYMPEGSFFQTMGRNRYQGYDAFDDHLAFINDFHAAGAFLLRWIKAWEHKKQYPFIGFLNVSYSKLLYEWNRLDEASFYANQALGRDDIKPFARIMIHLAVSASQIEQAKGNSERAAELLMQLKSHIDSPDAVLFHLRIEAEQARLALRQGFIQEAQNWLHHCGMLHTDEVSLGRVPEHLILARVLAACGRPGDALHLLGRLLQLLSAEDRLRDRIKSIILQSLIFEQMGRMDAALAHLEEALRLAEPQGYIRSFIDEGERMVLLLIAYTKARNANKNVKEQWEPVVTLEYVRELLLALNVEAGEKQQVKMILTEQEIRVLRLIADGLENKEIAAKLGNASETIKWHIKSIYRKLGVSNRVQALQVAREFNILLP</sequence>
<dbReference type="RefSeq" id="WP_099519470.1">
    <property type="nucleotide sequence ID" value="NZ_CP016808.1"/>
</dbReference>
<evidence type="ECO:0000256" key="2">
    <source>
        <dbReference type="ARBA" id="ARBA00023125"/>
    </source>
</evidence>
<evidence type="ECO:0000256" key="3">
    <source>
        <dbReference type="ARBA" id="ARBA00023163"/>
    </source>
</evidence>
<dbReference type="GO" id="GO:0006355">
    <property type="term" value="P:regulation of DNA-templated transcription"/>
    <property type="evidence" value="ECO:0007669"/>
    <property type="project" value="InterPro"/>
</dbReference>
<dbReference type="CDD" id="cd06170">
    <property type="entry name" value="LuxR_C_like"/>
    <property type="match status" value="1"/>
</dbReference>
<dbReference type="Gene3D" id="1.10.10.10">
    <property type="entry name" value="Winged helix-like DNA-binding domain superfamily/Winged helix DNA-binding domain"/>
    <property type="match status" value="1"/>
</dbReference>
<dbReference type="InterPro" id="IPR000792">
    <property type="entry name" value="Tscrpt_reg_LuxR_C"/>
</dbReference>
<name>A0A1B2DKT3_9BACL</name>
<dbReference type="SUPFAM" id="SSF48452">
    <property type="entry name" value="TPR-like"/>
    <property type="match status" value="1"/>
</dbReference>
<dbReference type="Pfam" id="PF17874">
    <property type="entry name" value="TPR_MalT"/>
    <property type="match status" value="1"/>
</dbReference>
<dbReference type="EMBL" id="CP016808">
    <property type="protein sequence ID" value="ANY68330.1"/>
    <property type="molecule type" value="Genomic_DNA"/>
</dbReference>
<dbReference type="Pfam" id="PF25873">
    <property type="entry name" value="WHD_MalT"/>
    <property type="match status" value="1"/>
</dbReference>
<keyword evidence="3" id="KW-0804">Transcription</keyword>
<dbReference type="InterPro" id="IPR041617">
    <property type="entry name" value="TPR_MalT"/>
</dbReference>
<dbReference type="Gene3D" id="1.25.40.10">
    <property type="entry name" value="Tetratricopeptide repeat domain"/>
    <property type="match status" value="1"/>
</dbReference>
<dbReference type="SUPFAM" id="SSF46894">
    <property type="entry name" value="C-terminal effector domain of the bipartite response regulators"/>
    <property type="match status" value="1"/>
</dbReference>
<keyword evidence="2" id="KW-0238">DNA-binding</keyword>
<evidence type="ECO:0000313" key="5">
    <source>
        <dbReference type="EMBL" id="ANY68330.1"/>
    </source>
</evidence>
<gene>
    <name evidence="5" type="ORF">BBD42_19010</name>
</gene>
<dbReference type="GO" id="GO:0003677">
    <property type="term" value="F:DNA binding"/>
    <property type="evidence" value="ECO:0007669"/>
    <property type="project" value="UniProtKB-KW"/>
</dbReference>
<protein>
    <recommendedName>
        <fullName evidence="4">HTH luxR-type domain-containing protein</fullName>
    </recommendedName>
</protein>
<keyword evidence="1" id="KW-0805">Transcription regulation</keyword>
<dbReference type="AlphaFoldDB" id="A0A1B2DKT3"/>
<dbReference type="PROSITE" id="PS50043">
    <property type="entry name" value="HTH_LUXR_2"/>
    <property type="match status" value="1"/>
</dbReference>
<feature type="domain" description="HTH luxR-type" evidence="4">
    <location>
        <begin position="786"/>
        <end position="851"/>
    </location>
</feature>
<dbReference type="PRINTS" id="PR00038">
    <property type="entry name" value="HTHLUXR"/>
</dbReference>
<dbReference type="InterPro" id="IPR036388">
    <property type="entry name" value="WH-like_DNA-bd_sf"/>
</dbReference>
<dbReference type="InterPro" id="IPR027417">
    <property type="entry name" value="P-loop_NTPase"/>
</dbReference>
<dbReference type="PANTHER" id="PTHR44688:SF16">
    <property type="entry name" value="DNA-BINDING TRANSCRIPTIONAL ACTIVATOR DEVR_DOSR"/>
    <property type="match status" value="1"/>
</dbReference>
<dbReference type="PANTHER" id="PTHR44688">
    <property type="entry name" value="DNA-BINDING TRANSCRIPTIONAL ACTIVATOR DEVR_DOSR"/>
    <property type="match status" value="1"/>
</dbReference>
<dbReference type="InterPro" id="IPR059106">
    <property type="entry name" value="WHD_MalT"/>
</dbReference>
<dbReference type="InterPro" id="IPR011990">
    <property type="entry name" value="TPR-like_helical_dom_sf"/>
</dbReference>
<reference evidence="5" key="1">
    <citation type="submission" date="2016-08" db="EMBL/GenBank/DDBJ databases">
        <title>Complete Genome Seqeunce of Paenibacillus sp. BIHB 4019 from tea rhizoplane.</title>
        <authorList>
            <person name="Thakur R."/>
            <person name="Swarnkar M.K."/>
            <person name="Gulati A."/>
        </authorList>
    </citation>
    <scope>NUCLEOTIDE SEQUENCE [LARGE SCALE GENOMIC DNA]</scope>
    <source>
        <strain evidence="5">BIHB4019</strain>
    </source>
</reference>
<dbReference type="SUPFAM" id="SSF52540">
    <property type="entry name" value="P-loop containing nucleoside triphosphate hydrolases"/>
    <property type="match status" value="1"/>
</dbReference>
<dbReference type="Pfam" id="PF00196">
    <property type="entry name" value="GerE"/>
    <property type="match status" value="1"/>
</dbReference>
<proteinExistence type="predicted"/>